<organism evidence="1">
    <name type="scientific">Aphanomyces invadans</name>
    <dbReference type="NCBI Taxonomy" id="157072"/>
    <lineage>
        <taxon>Eukaryota</taxon>
        <taxon>Sar</taxon>
        <taxon>Stramenopiles</taxon>
        <taxon>Oomycota</taxon>
        <taxon>Saprolegniomycetes</taxon>
        <taxon>Saprolegniales</taxon>
        <taxon>Verrucalvaceae</taxon>
        <taxon>Aphanomyces</taxon>
    </lineage>
</organism>
<evidence type="ECO:0008006" key="2">
    <source>
        <dbReference type="Google" id="ProtNLM"/>
    </source>
</evidence>
<dbReference type="EMBL" id="KI913957">
    <property type="protein sequence ID" value="ETW04738.1"/>
    <property type="molecule type" value="Genomic_DNA"/>
</dbReference>
<dbReference type="GO" id="GO:0003676">
    <property type="term" value="F:nucleic acid binding"/>
    <property type="evidence" value="ECO:0007669"/>
    <property type="project" value="InterPro"/>
</dbReference>
<dbReference type="OrthoDB" id="7951431at2759"/>
<dbReference type="RefSeq" id="XP_008866176.1">
    <property type="nucleotide sequence ID" value="XM_008867954.1"/>
</dbReference>
<evidence type="ECO:0000313" key="1">
    <source>
        <dbReference type="EMBL" id="ETW04738.1"/>
    </source>
</evidence>
<dbReference type="PANTHER" id="PTHR47169:SF4">
    <property type="entry name" value="TRANSPOSASE TC1-LIKE DOMAIN-CONTAINING PROTEIN"/>
    <property type="match status" value="1"/>
</dbReference>
<accession>A0A024UGG7</accession>
<dbReference type="Gene3D" id="3.30.420.10">
    <property type="entry name" value="Ribonuclease H-like superfamily/Ribonuclease H"/>
    <property type="match status" value="1"/>
</dbReference>
<dbReference type="AlphaFoldDB" id="A0A024UGG7"/>
<gene>
    <name evidence="1" type="ORF">H310_03887</name>
</gene>
<protein>
    <recommendedName>
        <fullName evidence="2">Tc1-like transposase DDE domain-containing protein</fullName>
    </recommendedName>
</protein>
<dbReference type="GeneID" id="20080937"/>
<proteinExistence type="predicted"/>
<reference evidence="1" key="1">
    <citation type="submission" date="2013-12" db="EMBL/GenBank/DDBJ databases">
        <title>The Genome Sequence of Aphanomyces invadans NJM9701.</title>
        <authorList>
            <consortium name="The Broad Institute Genomics Platform"/>
            <person name="Russ C."/>
            <person name="Tyler B."/>
            <person name="van West P."/>
            <person name="Dieguez-Uribeondo J."/>
            <person name="Young S.K."/>
            <person name="Zeng Q."/>
            <person name="Gargeya S."/>
            <person name="Fitzgerald M."/>
            <person name="Abouelleil A."/>
            <person name="Alvarado L."/>
            <person name="Chapman S.B."/>
            <person name="Gainer-Dewar J."/>
            <person name="Goldberg J."/>
            <person name="Griggs A."/>
            <person name="Gujja S."/>
            <person name="Hansen M."/>
            <person name="Howarth C."/>
            <person name="Imamovic A."/>
            <person name="Ireland A."/>
            <person name="Larimer J."/>
            <person name="McCowan C."/>
            <person name="Murphy C."/>
            <person name="Pearson M."/>
            <person name="Poon T.W."/>
            <person name="Priest M."/>
            <person name="Roberts A."/>
            <person name="Saif S."/>
            <person name="Shea T."/>
            <person name="Sykes S."/>
            <person name="Wortman J."/>
            <person name="Nusbaum C."/>
            <person name="Birren B."/>
        </authorList>
    </citation>
    <scope>NUCLEOTIDE SEQUENCE [LARGE SCALE GENOMIC DNA]</scope>
    <source>
        <strain evidence="1">NJM9701</strain>
    </source>
</reference>
<name>A0A024UGG7_9STRA</name>
<dbReference type="VEuPathDB" id="FungiDB:H310_03887"/>
<dbReference type="PANTHER" id="PTHR47169">
    <property type="entry name" value="OS01G0541250 PROTEIN"/>
    <property type="match status" value="1"/>
</dbReference>
<sequence>MWDDVHLDEKWFNADIDRRKVYLVNGQRRAAKTKEFFAKVMFLTVVARPRHDYERGFSFEGKIGMWPFDRYLPTLRNSRNRPIGALEATLVNVDAAVYREFMTTRVVPAIKALFPSANQRVVYQHDNPTPHRAITNEEVLASVSTDGWTFVERRQPPNSPDLNVLDLGFFCVDPVARYKMVSRSIDGVILSTLAAFQALSSEKIENVYLTLQIVMCLVIEHNVGNQFRLPHLKKDDLRRAGTFIIKVTCPATLLAQ</sequence>
<dbReference type="InterPro" id="IPR036397">
    <property type="entry name" value="RNaseH_sf"/>
</dbReference>